<dbReference type="AlphaFoldDB" id="A0A179B370"/>
<evidence type="ECO:0000313" key="5">
    <source>
        <dbReference type="EMBL" id="OAP85799.1"/>
    </source>
</evidence>
<dbReference type="EMBL" id="LVZK01000001">
    <property type="protein sequence ID" value="OAP85799.1"/>
    <property type="molecule type" value="Genomic_DNA"/>
</dbReference>
<dbReference type="InterPro" id="IPR036388">
    <property type="entry name" value="WH-like_DNA-bd_sf"/>
</dbReference>
<dbReference type="SUPFAM" id="SSF46785">
    <property type="entry name" value="Winged helix' DNA-binding domain"/>
    <property type="match status" value="1"/>
</dbReference>
<sequence length="304" mass="32920">MEAENRAEKQAENRAEEQAESHAEEQAESRAGNRAGEGTPRRRVAPDRRRSLIVDEVLAGEEVRIEEVAENLGVSVVTVYRDVQILEGAGLIERSKGVLRPRASSTAELPPGIRRTKSPREKAALSRAAASLVSPGDVLMIDDSSTALPMVAELESVCPLTVVTNSMVVGRVLAESKTAELVLIGGRYLPWADAFYGSLATSFVEGVRADLCVMSDAAVWGDGVYNPVDVVVELKRAMLRQSSRRVLLVDSTKFERRAWQKTAPLKAFDTILVDGRTRGEHVDMLRSGGAEVVVVPVDGDTMGV</sequence>
<reference evidence="5 6" key="1">
    <citation type="submission" date="2016-04" db="EMBL/GenBank/DDBJ databases">
        <title>Peptidophaga gingivicola gen. nov., sp. nov., isolated from human subgingival plaque.</title>
        <authorList>
            <person name="Beall C.J."/>
            <person name="Mokrzan E.M."/>
            <person name="Griffen A.L."/>
            <person name="Leys E.J."/>
        </authorList>
    </citation>
    <scope>NUCLEOTIDE SEQUENCE [LARGE SCALE GENOMIC DNA]</scope>
    <source>
        <strain evidence="5 6">BA112</strain>
    </source>
</reference>
<feature type="domain" description="HTH deoR-type" evidence="4">
    <location>
        <begin position="46"/>
        <end position="101"/>
    </location>
</feature>
<dbReference type="InterPro" id="IPR001034">
    <property type="entry name" value="DeoR_HTH"/>
</dbReference>
<dbReference type="STRING" id="1823756.A4H34_00985"/>
<dbReference type="PROSITE" id="PS51000">
    <property type="entry name" value="HTH_DEOR_2"/>
    <property type="match status" value="1"/>
</dbReference>
<dbReference type="PANTHER" id="PTHR30363:SF44">
    <property type="entry name" value="AGA OPERON TRANSCRIPTIONAL REPRESSOR-RELATED"/>
    <property type="match status" value="1"/>
</dbReference>
<dbReference type="RefSeq" id="WP_156510196.1">
    <property type="nucleotide sequence ID" value="NZ_LVZK01000001.1"/>
</dbReference>
<dbReference type="InterPro" id="IPR037171">
    <property type="entry name" value="NagB/RpiA_transferase-like"/>
</dbReference>
<feature type="compositionally biased region" description="Basic and acidic residues" evidence="3">
    <location>
        <begin position="1"/>
        <end position="28"/>
    </location>
</feature>
<dbReference type="Proteomes" id="UP000078368">
    <property type="component" value="Unassembled WGS sequence"/>
</dbReference>
<accession>A0A179B370</accession>
<name>A0A179B370_9ACTO</name>
<comment type="caution">
    <text evidence="5">The sequence shown here is derived from an EMBL/GenBank/DDBJ whole genome shotgun (WGS) entry which is preliminary data.</text>
</comment>
<dbReference type="OrthoDB" id="7688673at2"/>
<dbReference type="GO" id="GO:0003700">
    <property type="term" value="F:DNA-binding transcription factor activity"/>
    <property type="evidence" value="ECO:0007669"/>
    <property type="project" value="InterPro"/>
</dbReference>
<protein>
    <recommendedName>
        <fullName evidence="4">HTH deoR-type domain-containing protein</fullName>
    </recommendedName>
</protein>
<dbReference type="Gene3D" id="1.10.10.10">
    <property type="entry name" value="Winged helix-like DNA-binding domain superfamily/Winged helix DNA-binding domain"/>
    <property type="match status" value="1"/>
</dbReference>
<dbReference type="InterPro" id="IPR050313">
    <property type="entry name" value="Carb_Metab_HTH_regulators"/>
</dbReference>
<dbReference type="Pfam" id="PF00455">
    <property type="entry name" value="DeoRC"/>
    <property type="match status" value="1"/>
</dbReference>
<dbReference type="Pfam" id="PF08220">
    <property type="entry name" value="HTH_DeoR"/>
    <property type="match status" value="1"/>
</dbReference>
<dbReference type="InterPro" id="IPR014036">
    <property type="entry name" value="DeoR-like_C"/>
</dbReference>
<proteinExistence type="predicted"/>
<keyword evidence="6" id="KW-1185">Reference proteome</keyword>
<evidence type="ECO:0000256" key="2">
    <source>
        <dbReference type="ARBA" id="ARBA00023163"/>
    </source>
</evidence>
<evidence type="ECO:0000256" key="1">
    <source>
        <dbReference type="ARBA" id="ARBA00023015"/>
    </source>
</evidence>
<dbReference type="InterPro" id="IPR036390">
    <property type="entry name" value="WH_DNA-bd_sf"/>
</dbReference>
<keyword evidence="1" id="KW-0805">Transcription regulation</keyword>
<feature type="region of interest" description="Disordered" evidence="3">
    <location>
        <begin position="1"/>
        <end position="46"/>
    </location>
</feature>
<dbReference type="SMART" id="SM01134">
    <property type="entry name" value="DeoRC"/>
    <property type="match status" value="1"/>
</dbReference>
<dbReference type="PANTHER" id="PTHR30363">
    <property type="entry name" value="HTH-TYPE TRANSCRIPTIONAL REGULATOR SRLR-RELATED"/>
    <property type="match status" value="1"/>
</dbReference>
<evidence type="ECO:0000259" key="4">
    <source>
        <dbReference type="PROSITE" id="PS51000"/>
    </source>
</evidence>
<evidence type="ECO:0000256" key="3">
    <source>
        <dbReference type="SAM" id="MobiDB-lite"/>
    </source>
</evidence>
<gene>
    <name evidence="5" type="ORF">A4H34_00985</name>
</gene>
<organism evidence="5 6">
    <name type="scientific">Peptidiphaga gingivicola</name>
    <dbReference type="NCBI Taxonomy" id="2741497"/>
    <lineage>
        <taxon>Bacteria</taxon>
        <taxon>Bacillati</taxon>
        <taxon>Actinomycetota</taxon>
        <taxon>Actinomycetes</taxon>
        <taxon>Actinomycetales</taxon>
        <taxon>Actinomycetaceae</taxon>
        <taxon>Peptidiphaga</taxon>
    </lineage>
</organism>
<keyword evidence="2" id="KW-0804">Transcription</keyword>
<dbReference type="SMART" id="SM00420">
    <property type="entry name" value="HTH_DEOR"/>
    <property type="match status" value="1"/>
</dbReference>
<evidence type="ECO:0000313" key="6">
    <source>
        <dbReference type="Proteomes" id="UP000078368"/>
    </source>
</evidence>
<dbReference type="SUPFAM" id="SSF100950">
    <property type="entry name" value="NagB/RpiA/CoA transferase-like"/>
    <property type="match status" value="1"/>
</dbReference>